<dbReference type="EMBL" id="NKUJ01000226">
    <property type="protein sequence ID" value="RMJ09874.1"/>
    <property type="molecule type" value="Genomic_DNA"/>
</dbReference>
<dbReference type="InterPro" id="IPR018712">
    <property type="entry name" value="Tle1-like_cat"/>
</dbReference>
<evidence type="ECO:0000313" key="3">
    <source>
        <dbReference type="Proteomes" id="UP000277212"/>
    </source>
</evidence>
<dbReference type="Proteomes" id="UP000277212">
    <property type="component" value="Unassembled WGS sequence"/>
</dbReference>
<accession>A0A3M2RX65</accession>
<reference evidence="2 3" key="1">
    <citation type="submission" date="2017-06" db="EMBL/GenBank/DDBJ databases">
        <title>Comparative genomic analysis of Ambrosia Fusariam Clade fungi.</title>
        <authorList>
            <person name="Stajich J.E."/>
            <person name="Carrillo J."/>
            <person name="Kijimoto T."/>
            <person name="Eskalen A."/>
            <person name="O'Donnell K."/>
            <person name="Kasson M."/>
        </authorList>
    </citation>
    <scope>NUCLEOTIDE SEQUENCE [LARGE SCALE GENOMIC DNA]</scope>
    <source>
        <strain evidence="2">UCR3666</strain>
    </source>
</reference>
<dbReference type="Pfam" id="PF09994">
    <property type="entry name" value="T6SS_Tle1-like_cat"/>
    <property type="match status" value="1"/>
</dbReference>
<dbReference type="PANTHER" id="PTHR33840">
    <property type="match status" value="1"/>
</dbReference>
<evidence type="ECO:0000313" key="2">
    <source>
        <dbReference type="EMBL" id="RMJ09874.1"/>
    </source>
</evidence>
<feature type="domain" description="T6SS Phospholipase effector Tle1-like catalytic" evidence="1">
    <location>
        <begin position="23"/>
        <end position="133"/>
    </location>
</feature>
<name>A0A3M2RX65_9HYPO</name>
<dbReference type="STRING" id="2010991.A0A3M2RX65"/>
<sequence length="137" mass="14951">MADLLVSLGKISANVDNSLAEVQSRNEATQAQLSALHSTISSINSCKCETGKAPKKTPVSGKANIPGSIKHVFHDVALYEQQCRFFSVVLRHPAQGKDPKTQLEQCWFAGYHADVGGGNKKDVLTHFALVWMMLKVE</sequence>
<dbReference type="AlphaFoldDB" id="A0A3M2RX65"/>
<protein>
    <recommendedName>
        <fullName evidence="1">T6SS Phospholipase effector Tle1-like catalytic domain-containing protein</fullName>
    </recommendedName>
</protein>
<organism evidence="2 3">
    <name type="scientific">Fusarium kuroshium</name>
    <dbReference type="NCBI Taxonomy" id="2010991"/>
    <lineage>
        <taxon>Eukaryota</taxon>
        <taxon>Fungi</taxon>
        <taxon>Dikarya</taxon>
        <taxon>Ascomycota</taxon>
        <taxon>Pezizomycotina</taxon>
        <taxon>Sordariomycetes</taxon>
        <taxon>Hypocreomycetidae</taxon>
        <taxon>Hypocreales</taxon>
        <taxon>Nectriaceae</taxon>
        <taxon>Fusarium</taxon>
        <taxon>Fusarium solani species complex</taxon>
    </lineage>
</organism>
<keyword evidence="3" id="KW-1185">Reference proteome</keyword>
<evidence type="ECO:0000259" key="1">
    <source>
        <dbReference type="Pfam" id="PF09994"/>
    </source>
</evidence>
<dbReference type="OrthoDB" id="5105351at2759"/>
<proteinExistence type="predicted"/>
<gene>
    <name evidence="2" type="ORF">CDV36_010515</name>
</gene>
<comment type="caution">
    <text evidence="2">The sequence shown here is derived from an EMBL/GenBank/DDBJ whole genome shotgun (WGS) entry which is preliminary data.</text>
</comment>
<dbReference type="PANTHER" id="PTHR33840:SF1">
    <property type="entry name" value="TLE1 PHOSPHOLIPASE DOMAIN-CONTAINING PROTEIN"/>
    <property type="match status" value="1"/>
</dbReference>